<evidence type="ECO:0000256" key="6">
    <source>
        <dbReference type="ARBA" id="ARBA00022840"/>
    </source>
</evidence>
<dbReference type="InterPro" id="IPR042222">
    <property type="entry name" value="Dynein_2_N"/>
</dbReference>
<dbReference type="InterPro" id="IPR036397">
    <property type="entry name" value="RNaseH_sf"/>
</dbReference>
<dbReference type="PANTHER" id="PTHR22878:SF68">
    <property type="entry name" value="DYNEIN HEAVY CHAIN 6, AXONEMAL-LIKE"/>
    <property type="match status" value="1"/>
</dbReference>
<dbReference type="Gene3D" id="1.20.140.100">
    <property type="entry name" value="Dynein heavy chain, N-terminal domain 2"/>
    <property type="match status" value="1"/>
</dbReference>
<evidence type="ECO:0000256" key="3">
    <source>
        <dbReference type="ARBA" id="ARBA00022490"/>
    </source>
</evidence>
<dbReference type="Gene3D" id="1.20.920.20">
    <property type="match status" value="1"/>
</dbReference>
<dbReference type="EMBL" id="JAJSOF020000019">
    <property type="protein sequence ID" value="KAJ4439123.1"/>
    <property type="molecule type" value="Genomic_DNA"/>
</dbReference>
<dbReference type="InterPro" id="IPR041589">
    <property type="entry name" value="DNAH3_AAA_lid_1"/>
</dbReference>
<dbReference type="Gene3D" id="1.20.58.1120">
    <property type="match status" value="1"/>
</dbReference>
<keyword evidence="5" id="KW-0547">Nucleotide-binding</keyword>
<dbReference type="InterPro" id="IPR026983">
    <property type="entry name" value="DHC"/>
</dbReference>
<feature type="region of interest" description="Disordered" evidence="12">
    <location>
        <begin position="355"/>
        <end position="379"/>
    </location>
</feature>
<feature type="domain" description="AAA+ ATPase" evidence="13">
    <location>
        <begin position="1198"/>
        <end position="1337"/>
    </location>
</feature>
<dbReference type="InterPro" id="IPR024317">
    <property type="entry name" value="Dynein_heavy_chain_D4_dom"/>
</dbReference>
<evidence type="ECO:0000256" key="1">
    <source>
        <dbReference type="ARBA" id="ARBA00004245"/>
    </source>
</evidence>
<dbReference type="Pfam" id="PF12777">
    <property type="entry name" value="MT"/>
    <property type="match status" value="1"/>
</dbReference>
<dbReference type="Gene3D" id="3.30.420.10">
    <property type="entry name" value="Ribonuclease H-like superfamily/Ribonuclease H"/>
    <property type="match status" value="1"/>
</dbReference>
<dbReference type="Gene3D" id="1.20.920.30">
    <property type="match status" value="1"/>
</dbReference>
<dbReference type="InterPro" id="IPR041466">
    <property type="entry name" value="Dynein_AAA5_ext"/>
</dbReference>
<keyword evidence="8 11" id="KW-0175">Coiled coil</keyword>
<keyword evidence="10" id="KW-0206">Cytoskeleton</keyword>
<dbReference type="Pfam" id="PF01498">
    <property type="entry name" value="HTH_Tnp_Tc3_2"/>
    <property type="match status" value="1"/>
</dbReference>
<feature type="coiled-coil region" evidence="11">
    <location>
        <begin position="945"/>
        <end position="974"/>
    </location>
</feature>
<keyword evidence="7" id="KW-0243">Dynein</keyword>
<organism evidence="14 15">
    <name type="scientific">Periplaneta americana</name>
    <name type="common">American cockroach</name>
    <name type="synonym">Blatta americana</name>
    <dbReference type="NCBI Taxonomy" id="6978"/>
    <lineage>
        <taxon>Eukaryota</taxon>
        <taxon>Metazoa</taxon>
        <taxon>Ecdysozoa</taxon>
        <taxon>Arthropoda</taxon>
        <taxon>Hexapoda</taxon>
        <taxon>Insecta</taxon>
        <taxon>Pterygota</taxon>
        <taxon>Neoptera</taxon>
        <taxon>Polyneoptera</taxon>
        <taxon>Dictyoptera</taxon>
        <taxon>Blattodea</taxon>
        <taxon>Blattoidea</taxon>
        <taxon>Blattidae</taxon>
        <taxon>Blattinae</taxon>
        <taxon>Periplaneta</taxon>
    </lineage>
</organism>
<evidence type="ECO:0000256" key="2">
    <source>
        <dbReference type="ARBA" id="ARBA00008887"/>
    </source>
</evidence>
<keyword evidence="6" id="KW-0067">ATP-binding</keyword>
<dbReference type="Pfam" id="PF12775">
    <property type="entry name" value="AAA_7"/>
    <property type="match status" value="1"/>
</dbReference>
<dbReference type="InterPro" id="IPR038717">
    <property type="entry name" value="Tc1-like_DDE_dom"/>
</dbReference>
<dbReference type="InterPro" id="IPR035699">
    <property type="entry name" value="AAA_6"/>
</dbReference>
<dbReference type="Pfam" id="PF08393">
    <property type="entry name" value="DHC_N2"/>
    <property type="match status" value="2"/>
</dbReference>
<dbReference type="InterPro" id="IPR013602">
    <property type="entry name" value="Dynein_heavy_linker"/>
</dbReference>
<sequence>MVNSNEIMNPNTDVRGSVKMLVQQGEENSNVSVQRKRIPSLHTMAVRPMINGKVEERLCGDGPVLSVVLSEDIFLVNLRKNIIKFFNLNFEAAMTYIQRFQDIREFYAENELKDHSSIKNEKELEVFRILLTRYHLQIEEIERIVEEQALGILHLWFGRFKEAVLPSPTQLLSIVEYTLPRIGKEKINTLIGQAQHAQSCLQMEPVTTLNYVDYLSFLEKAPRMVDEMEIEMDYTKELYDIIDEFQVPAAPEEQANYLGFQVTLTALRNLVDRKVNEKTKMVGKFNEQINKDITDLLAEVGDIKEEANQPWLIDIESNPEEAKVTLDALHDQLAECQKKATEFRNYQKTFRTVEKVPGNPVNSNRPREGRPRKTTRGQDRCVRLSARRNPIASATTLRHDLREATGVVVSSQTVRNRLHDIGLYARRPLKTPALRPHHRGARARWARAHENWTRDQWTRTLFSDEVRMGLHPDNNSIRVWRRTGERNHPSMTVERHQQFGGSILFWAGVMFGCRTPLVSIEGNMTAAVYENNILQPIVSGFAETVGEGFTQQDDNARPHRAHSVQRYLVEHGIRRMDWPACSPDMNCIEHAWSFLRRAISNRPHHPLTIQELRNAALEEWDNLPQESLDALMEVTRFDMLDDVMNGVKLRQLLWDSVEQWEKQVAVWTTIEFDKLNPEEMNVITAKNVKNIHLFEKGLPPNLIVPKLDASVEMMKEKLPVITYLRNPSLKQRHWMQIERILDYKFQPDEVMTLLLLESVGVFEHDTELQEVSGQASSEAALESLLRKVEDNWKALEFAVLPHRDYKDVYILGGIEEVQQILDDSFININTIASSRHVGPIKYRVDEWLRQLDLFSKTLMPLAMPSCTAPGVLEMFQNNNALLEQIMKCLDAYLESKRVIFPRFYFLSNEELLEILAQTRNPHAVQPHLRKCFDAIAKLEFGSFFMSGQEEELQIDEETEQVAEEEEDKADALRAVSEIDKAMNVLTTDIIAMISPEGEKVGLGKGLKARGNVEDWLGKVEDSMFISLKKRMMGAMIDYEQRARKKWVLAHPSQIILTVSQIMWARDVHNIFESKGQHIEKLMKEFEEKCFEELNNLAAMVRGDLYKLQRMILCSLITIEVHARDNVTNLVNGRVTKSTSFEWLKQLRYYWDKDIDNCLARMSSAAHVYGYEYLGASPRLVITPLTDKCYLCLMGALQLDLGGAPAGPAGTGKTETTKDLAKSLAIQCVVFNCSEGLDYKMMGRFFSGLAQSGAWCCFDEFNRIDIEVLSVIAQQLITIRNAKAAKLSRFMFEGREIKLVHQCAAFITMNPGYAGRTELPDNLKALFRPISMMVPDYALIAEVILYSEGFESSKLLANKMTQMYKLCSEQLSQQDHYDFGMRAVKSVLVMAGSLKRDNPKLSEDVVLIRALRDSNLPKFLAEDSNLFQGILNDLFPGITIPEQDYGVLQEAIVTVMEEHVLQPEPCLITKVIQLHETMIVRHGVMLVGPTGGGKTTVLQVLKNSLTKLYYNKVQHQYYKPVKTYVLNPKSVTLGELYGEVNPFTLEWRDGLLGIMVRTAVQCETDDHQWIVCDGPVDAVWIENMNTVLDDNKMLCLANSERIKLTPYVHMVFEVQDLAQASPATVSRCGMVYIDPDEIKWLPYVKSWLAKLDITLPEDGRSYIEDLFSTYVEEGFVFIKKNCDYAIHQVDISKATMMCKLMESLMRLPKAIDVKTDRSHVKSFICQAFVFSYMWSLGGNIIDSSREMFEVFVRTQFEEHPDARIPSSGDLWNVFVSIQARRLDLWERLTPLFQYNPAVPFFDITVPTTETIRMGYIMERLLEVKYPVLFTGLTGVGKSVIAKSVLNKLSSEGNHISVSLNFSAQTSSAQTQEIIESKLEKRKKTLLGPPLGKKIIVFVDDVNMPKLDTYGSQPPIELLRQYLDFHGLFDREKLFWKDIEDVTIAAACAPPGGGRNPLTPRFVRHFGMLLIPSPDESTLKHIFKILWYYTGTKATLHIRFQSIMRGFLDDFSKPVADLGGSMVNAAVEIYDRIATDLLPTPTKSHYVFNLRDLSKCIQGVLQADSGTMREPAQMLRLFYHECLRVFHDRLINIEDKSYFFHLMKEICIRTFSTAVIQLPDDPIIEHPPVIIFGDFMQVGAAKENKIYEEITNMEKLNDVLQDYLEDYNITTSKEMKLIFFMDALEHVARIARILRAERGNGLLVGVSGMGKQSLTRMGAHLCGYKCFQLELTRNYDINSFHDDLRRLYFSAGAKGEVPNLFDAAEEMEKVIQGARPNAKDAGISDGDRDGIFSFFINRVRRKLHLVLCMSPVGDAFRRRCRMFPSLVNCCTIDWFVDWPQEALLSVAMNALKPLGDEKIVNKLANVCVTMHKSVAKGTVRFYEEMRRHYYTTPSSYLELIKLYKAMLEDKKDLIIKKRDRISNGLQKLFETNSVVDTMKAELVALEPELKEKSAATAELMKHLVKEQSQADKVRQIVLQDEQTVKKSYRYTTKDMLTFNETYPSRPLSSHSTTKAAETQVLADDAQRDLDAAMPAMEAATKALDSLNKNDINELRVFNKPPHLVKFVMEAVCLLLGQKLDWASAKLVLGDTNFLKKLQEYEKDKISDALLKKLKDYVEHPDFIPDKVATQSKVCKSMCMWVRAIDMYAKVYRVVEPKRKRLEEAERELNQVMGVLREKQQRLAEVEKQIAQLEASYDASLAEKTELERVIELTANRLTRAGRLTSALGDEQTRWEQTVKELSANLITLVGDVLVAAGCVAYLGPFTNTYREELMNLWISHCKELMIPASETFSLIAVLADSYAIRQWNTFGLPRDRVSTENAILVTKAGRWPLMIDPQEQANRWIRNMESSDGLKIVKLTDSNFMRVLETAIRLGNPVLLEEIGETLDPTLGPVLTKQTFVQGGRTLIRLGDSDVDYDENFRFYVTTKLPNPHYLPEICIQVTLVNFTVTPSGLEEQLLSDVVRLERPDLETQRNDLITRINNDKNQLQNIEDKILKMLYASEGNILDDEDLIDTLNESKETAAIIASRLVETEATEEKISIAREKYRLVATRGSVLYFVVAQLADIDPMYQYSLKYFNQVFNTVIDTTEKTDDLEERLRILLREITLAVYTNVSRGLFERHKLVFSFMLCVSIFKNAQLIKEHNWNFLLRGPALVGMTLPKKPDISTLSDSMWLAVNYLHNKVEHFQGLLSDAILKIYIRIEDFEQVINIQAKNTQNAEINWNEQLDDFEKLMLLKALKEEKFKVCHGSLYAVMWLANEPREFNLPTLPQRCITYEAEKLPSKYGIHSEEYVPIRTLVFAITSYVKGKLGQEFVESPQVTLQKL</sequence>
<evidence type="ECO:0000256" key="5">
    <source>
        <dbReference type="ARBA" id="ARBA00022741"/>
    </source>
</evidence>
<dbReference type="Pfam" id="PF12780">
    <property type="entry name" value="AAA_8"/>
    <property type="match status" value="1"/>
</dbReference>
<dbReference type="Pfam" id="PF12781">
    <property type="entry name" value="AAA_9"/>
    <property type="match status" value="1"/>
</dbReference>
<keyword evidence="3" id="KW-0963">Cytoplasm</keyword>
<feature type="domain" description="AAA+ ATPase" evidence="13">
    <location>
        <begin position="1479"/>
        <end position="1615"/>
    </location>
</feature>
<evidence type="ECO:0000256" key="7">
    <source>
        <dbReference type="ARBA" id="ARBA00023017"/>
    </source>
</evidence>
<comment type="subcellular location">
    <subcellularLocation>
        <location evidence="1">Cytoplasm</location>
        <location evidence="1">Cytoskeleton</location>
    </subcellularLocation>
</comment>
<dbReference type="Proteomes" id="UP001148838">
    <property type="component" value="Unassembled WGS sequence"/>
</dbReference>
<gene>
    <name evidence="14" type="ORF">ANN_15080</name>
</gene>
<evidence type="ECO:0000256" key="4">
    <source>
        <dbReference type="ARBA" id="ARBA00022701"/>
    </source>
</evidence>
<dbReference type="Pfam" id="PF12774">
    <property type="entry name" value="AAA_6"/>
    <property type="match status" value="1"/>
</dbReference>
<evidence type="ECO:0000313" key="15">
    <source>
        <dbReference type="Proteomes" id="UP001148838"/>
    </source>
</evidence>
<evidence type="ECO:0000259" key="13">
    <source>
        <dbReference type="SMART" id="SM00382"/>
    </source>
</evidence>
<name>A0ABQ8SY31_PERAM</name>
<dbReference type="Pfam" id="PF13358">
    <property type="entry name" value="DDE_3"/>
    <property type="match status" value="1"/>
</dbReference>
<dbReference type="Pfam" id="PF17852">
    <property type="entry name" value="Dynein_AAA_lid"/>
    <property type="match status" value="1"/>
</dbReference>
<dbReference type="Gene3D" id="6.10.140.1060">
    <property type="match status" value="1"/>
</dbReference>
<evidence type="ECO:0000256" key="9">
    <source>
        <dbReference type="ARBA" id="ARBA00023175"/>
    </source>
</evidence>
<dbReference type="SMART" id="SM00382">
    <property type="entry name" value="AAA"/>
    <property type="match status" value="3"/>
</dbReference>
<dbReference type="InterPro" id="IPR003593">
    <property type="entry name" value="AAA+_ATPase"/>
</dbReference>
<evidence type="ECO:0000256" key="11">
    <source>
        <dbReference type="SAM" id="Coils"/>
    </source>
</evidence>
<dbReference type="Gene3D" id="1.10.287.2620">
    <property type="match status" value="1"/>
</dbReference>
<comment type="similarity">
    <text evidence="2">Belongs to the dynein heavy chain family.</text>
</comment>
<dbReference type="InterPro" id="IPR027417">
    <property type="entry name" value="P-loop_NTPase"/>
</dbReference>
<feature type="domain" description="AAA+ ATPase" evidence="13">
    <location>
        <begin position="1822"/>
        <end position="1970"/>
    </location>
</feature>
<feature type="compositionally biased region" description="Basic and acidic residues" evidence="12">
    <location>
        <begin position="365"/>
        <end position="379"/>
    </location>
</feature>
<dbReference type="InterPro" id="IPR002492">
    <property type="entry name" value="Transposase_Tc1-like"/>
</dbReference>
<keyword evidence="15" id="KW-1185">Reference proteome</keyword>
<proteinExistence type="inferred from homology"/>
<keyword evidence="4" id="KW-0493">Microtubule</keyword>
<accession>A0ABQ8SY31</accession>
<feature type="coiled-coil region" evidence="11">
    <location>
        <begin position="2656"/>
        <end position="2707"/>
    </location>
</feature>
<dbReference type="Gene3D" id="1.10.8.1220">
    <property type="match status" value="1"/>
</dbReference>
<evidence type="ECO:0000256" key="12">
    <source>
        <dbReference type="SAM" id="MobiDB-lite"/>
    </source>
</evidence>
<dbReference type="InterPro" id="IPR035706">
    <property type="entry name" value="AAA_9"/>
</dbReference>
<evidence type="ECO:0000256" key="10">
    <source>
        <dbReference type="ARBA" id="ARBA00023212"/>
    </source>
</evidence>
<comment type="caution">
    <text evidence="14">The sequence shown here is derived from an EMBL/GenBank/DDBJ whole genome shotgun (WGS) entry which is preliminary data.</text>
</comment>
<dbReference type="InterPro" id="IPR024743">
    <property type="entry name" value="Dynein_HC_stalk"/>
</dbReference>
<dbReference type="PANTHER" id="PTHR22878">
    <property type="entry name" value="DYNEIN HEAVY CHAIN 6, AXONEMAL-LIKE-RELATED"/>
    <property type="match status" value="1"/>
</dbReference>
<keyword evidence="9" id="KW-0505">Motor protein</keyword>
<dbReference type="Pfam" id="PF17857">
    <property type="entry name" value="AAA_lid_1"/>
    <property type="match status" value="1"/>
</dbReference>
<evidence type="ECO:0000256" key="8">
    <source>
        <dbReference type="ARBA" id="ARBA00023054"/>
    </source>
</evidence>
<dbReference type="Gene3D" id="3.20.180.20">
    <property type="entry name" value="Dynein heavy chain, N-terminal domain 2"/>
    <property type="match status" value="1"/>
</dbReference>
<evidence type="ECO:0000313" key="14">
    <source>
        <dbReference type="EMBL" id="KAJ4439123.1"/>
    </source>
</evidence>
<dbReference type="SUPFAM" id="SSF52540">
    <property type="entry name" value="P-loop containing nucleoside triphosphate hydrolases"/>
    <property type="match status" value="4"/>
</dbReference>
<reference evidence="14 15" key="1">
    <citation type="journal article" date="2022" name="Allergy">
        <title>Genome assembly and annotation of Periplaneta americana reveal a comprehensive cockroach allergen profile.</title>
        <authorList>
            <person name="Wang L."/>
            <person name="Xiong Q."/>
            <person name="Saelim N."/>
            <person name="Wang L."/>
            <person name="Nong W."/>
            <person name="Wan A.T."/>
            <person name="Shi M."/>
            <person name="Liu X."/>
            <person name="Cao Q."/>
            <person name="Hui J.H.L."/>
            <person name="Sookrung N."/>
            <person name="Leung T.F."/>
            <person name="Tungtrongchitr A."/>
            <person name="Tsui S.K.W."/>
        </authorList>
    </citation>
    <scope>NUCLEOTIDE SEQUENCE [LARGE SCALE GENOMIC DNA]</scope>
    <source>
        <strain evidence="14">PWHHKU_190912</strain>
    </source>
</reference>
<dbReference type="Gene3D" id="3.40.50.300">
    <property type="entry name" value="P-loop containing nucleotide triphosphate hydrolases"/>
    <property type="match status" value="6"/>
</dbReference>
<protein>
    <recommendedName>
        <fullName evidence="13">AAA+ ATPase domain-containing protein</fullName>
    </recommendedName>
</protein>
<dbReference type="Gene3D" id="1.10.8.710">
    <property type="match status" value="1"/>
</dbReference>
<dbReference type="InterPro" id="IPR043157">
    <property type="entry name" value="Dynein_AAA1S"/>
</dbReference>
<dbReference type="CDD" id="cd00009">
    <property type="entry name" value="AAA"/>
    <property type="match status" value="1"/>
</dbReference>
<dbReference type="InterPro" id="IPR042228">
    <property type="entry name" value="Dynein_linker_3"/>
</dbReference>